<dbReference type="OrthoDB" id="9790784at2"/>
<dbReference type="InterPro" id="IPR000209">
    <property type="entry name" value="Peptidase_S8/S53_dom"/>
</dbReference>
<evidence type="ECO:0000256" key="4">
    <source>
        <dbReference type="ARBA" id="ARBA00022825"/>
    </source>
</evidence>
<dbReference type="SUPFAM" id="SSF52743">
    <property type="entry name" value="Subtilisin-like"/>
    <property type="match status" value="1"/>
</dbReference>
<reference evidence="8 9" key="1">
    <citation type="submission" date="2019-06" db="EMBL/GenBank/DDBJ databases">
        <title>Genome sequence of Deinococcus radiopugnans ATCC 19172.</title>
        <authorList>
            <person name="Maclea K.S."/>
            <person name="Maynard C.R."/>
        </authorList>
    </citation>
    <scope>NUCLEOTIDE SEQUENCE [LARGE SCALE GENOMIC DNA]</scope>
    <source>
        <strain evidence="8 9">ATCC 19172</strain>
    </source>
</reference>
<feature type="active site" description="Charge relay system" evidence="5">
    <location>
        <position position="87"/>
    </location>
</feature>
<dbReference type="Gene3D" id="3.40.50.200">
    <property type="entry name" value="Peptidase S8/S53 domain"/>
    <property type="match status" value="1"/>
</dbReference>
<dbReference type="EMBL" id="JACHEW010000001">
    <property type="protein sequence ID" value="MBB6015129.1"/>
    <property type="molecule type" value="Genomic_DNA"/>
</dbReference>
<dbReference type="AlphaFoldDB" id="A0A5C4Y502"/>
<proteinExistence type="inferred from homology"/>
<comment type="caution">
    <text evidence="8">The sequence shown here is derived from an EMBL/GenBank/DDBJ whole genome shotgun (WGS) entry which is preliminary data.</text>
</comment>
<feature type="domain" description="Peptidase S8/S53" evidence="6">
    <location>
        <begin position="48"/>
        <end position="285"/>
    </location>
</feature>
<keyword evidence="4 5" id="KW-0720">Serine protease</keyword>
<dbReference type="PANTHER" id="PTHR43806:SF11">
    <property type="entry name" value="CEREVISIN-RELATED"/>
    <property type="match status" value="1"/>
</dbReference>
<dbReference type="GO" id="GO:0006508">
    <property type="term" value="P:proteolysis"/>
    <property type="evidence" value="ECO:0007669"/>
    <property type="project" value="UniProtKB-KW"/>
</dbReference>
<dbReference type="Proteomes" id="UP000313988">
    <property type="component" value="Unassembled WGS sequence"/>
</dbReference>
<sequence>MNRLSAWVIGLTVLAGAGAWNVSKTESNWVNRRIDASAGLRLAAAHPVTVAVVDTGILPQAALDGRRQSGYDFAAGSARPPHRIHPHGTAVAGMVHSVDPGARILDVRLSDTQGRTTLKKAIDALRWAAGLEVAGAPLNHFPARVINASFVLKTVPHTGCAPAMQRAVSEILAHGSVIVAAAGNTNAPAWRNTPAGCRGVITVGATDTQDRRAPYSDWGSAVTLSAPGGTQAEGVDVWWGPRWAERRGSSYAAPLVAGAASLLLAQHPALTPAQVKAILQRSARPFAVGSCDPRHRAGCGAGVLDVTAALRAASPLGQGQVH</sequence>
<dbReference type="InterPro" id="IPR050131">
    <property type="entry name" value="Peptidase_S8_subtilisin-like"/>
</dbReference>
<comment type="similarity">
    <text evidence="1 5">Belongs to the peptidase S8 family.</text>
</comment>
<dbReference type="Pfam" id="PF00082">
    <property type="entry name" value="Peptidase_S8"/>
    <property type="match status" value="1"/>
</dbReference>
<accession>A0A5C4Y502</accession>
<evidence type="ECO:0000256" key="3">
    <source>
        <dbReference type="ARBA" id="ARBA00022801"/>
    </source>
</evidence>
<dbReference type="GO" id="GO:0004252">
    <property type="term" value="F:serine-type endopeptidase activity"/>
    <property type="evidence" value="ECO:0007669"/>
    <property type="project" value="UniProtKB-UniRule"/>
</dbReference>
<keyword evidence="3 5" id="KW-0378">Hydrolase</keyword>
<dbReference type="PANTHER" id="PTHR43806">
    <property type="entry name" value="PEPTIDASE S8"/>
    <property type="match status" value="1"/>
</dbReference>
<feature type="active site" description="Charge relay system" evidence="5">
    <location>
        <position position="250"/>
    </location>
</feature>
<evidence type="ECO:0000256" key="5">
    <source>
        <dbReference type="PROSITE-ProRule" id="PRU01240"/>
    </source>
</evidence>
<gene>
    <name evidence="8" type="ORF">FHR04_10500</name>
    <name evidence="7" type="ORF">HNQ04_000353</name>
</gene>
<dbReference type="EMBL" id="VDMO01000010">
    <property type="protein sequence ID" value="TNM70910.1"/>
    <property type="molecule type" value="Genomic_DNA"/>
</dbReference>
<evidence type="ECO:0000313" key="7">
    <source>
        <dbReference type="EMBL" id="MBB6015129.1"/>
    </source>
</evidence>
<dbReference type="EC" id="3.4.21.-" evidence="7"/>
<evidence type="ECO:0000313" key="8">
    <source>
        <dbReference type="EMBL" id="TNM70910.1"/>
    </source>
</evidence>
<evidence type="ECO:0000259" key="6">
    <source>
        <dbReference type="Pfam" id="PF00082"/>
    </source>
</evidence>
<dbReference type="RefSeq" id="WP_139403123.1">
    <property type="nucleotide sequence ID" value="NZ_JACHEW010000001.1"/>
</dbReference>
<dbReference type="PROSITE" id="PS51892">
    <property type="entry name" value="SUBTILASE"/>
    <property type="match status" value="1"/>
</dbReference>
<evidence type="ECO:0000256" key="2">
    <source>
        <dbReference type="ARBA" id="ARBA00022670"/>
    </source>
</evidence>
<dbReference type="InterPro" id="IPR015500">
    <property type="entry name" value="Peptidase_S8_subtilisin-rel"/>
</dbReference>
<dbReference type="Proteomes" id="UP000629870">
    <property type="component" value="Unassembled WGS sequence"/>
</dbReference>
<keyword evidence="2 5" id="KW-0645">Protease</keyword>
<evidence type="ECO:0000313" key="10">
    <source>
        <dbReference type="Proteomes" id="UP000629870"/>
    </source>
</evidence>
<dbReference type="PRINTS" id="PR00723">
    <property type="entry name" value="SUBTILISIN"/>
</dbReference>
<evidence type="ECO:0000256" key="1">
    <source>
        <dbReference type="ARBA" id="ARBA00011073"/>
    </source>
</evidence>
<evidence type="ECO:0000313" key="9">
    <source>
        <dbReference type="Proteomes" id="UP000313988"/>
    </source>
</evidence>
<keyword evidence="10" id="KW-1185">Reference proteome</keyword>
<feature type="active site" description="Charge relay system" evidence="5">
    <location>
        <position position="54"/>
    </location>
</feature>
<dbReference type="InterPro" id="IPR036852">
    <property type="entry name" value="Peptidase_S8/S53_dom_sf"/>
</dbReference>
<organism evidence="8 9">
    <name type="scientific">Deinococcus radiopugnans ATCC 19172</name>
    <dbReference type="NCBI Taxonomy" id="585398"/>
    <lineage>
        <taxon>Bacteria</taxon>
        <taxon>Thermotogati</taxon>
        <taxon>Deinococcota</taxon>
        <taxon>Deinococci</taxon>
        <taxon>Deinococcales</taxon>
        <taxon>Deinococcaceae</taxon>
        <taxon>Deinococcus</taxon>
    </lineage>
</organism>
<reference evidence="7 10" key="2">
    <citation type="submission" date="2020-08" db="EMBL/GenBank/DDBJ databases">
        <title>Genomic Encyclopedia of Type Strains, Phase IV (KMG-IV): sequencing the most valuable type-strain genomes for metagenomic binning, comparative biology and taxonomic classification.</title>
        <authorList>
            <person name="Goeker M."/>
        </authorList>
    </citation>
    <scope>NUCLEOTIDE SEQUENCE [LARGE SCALE GENOMIC DNA]</scope>
    <source>
        <strain evidence="7 10">DSM 12027</strain>
    </source>
</reference>
<protein>
    <submittedName>
        <fullName evidence="8">Serine protease</fullName>
        <ecNumber evidence="7">3.4.21.-</ecNumber>
    </submittedName>
</protein>
<name>A0A5C4Y502_9DEIO</name>